<sequence length="44" mass="4664">MVPTKAACSERKANQAAVSAGWFGAIYGTNGTVGYTDRAFFSNF</sequence>
<dbReference type="HOGENOM" id="CLU_3217272_0_0_10"/>
<proteinExistence type="predicted"/>
<dbReference type="AlphaFoldDB" id="W8F789"/>
<protein>
    <submittedName>
        <fullName evidence="1">Uncharacterized protein</fullName>
    </submittedName>
</protein>
<gene>
    <name evidence="1" type="ORF">Hsw_1995</name>
</gene>
<dbReference type="EMBL" id="CP007145">
    <property type="protein sequence ID" value="AHJ97590.1"/>
    <property type="molecule type" value="Genomic_DNA"/>
</dbReference>
<name>W8F789_9BACT</name>
<dbReference type="KEGG" id="hsw:Hsw_1995"/>
<reference evidence="1 2" key="1">
    <citation type="submission" date="2014-01" db="EMBL/GenBank/DDBJ databases">
        <title>Complete genome sequence of ionizing-radiation resistance bacterium Hymenobacter swuensis DY53.</title>
        <authorList>
            <person name="Jung J.-H."/>
            <person name="Jeong S.-W."/>
            <person name="Joe M.-H."/>
            <person name="Cho y.-j."/>
            <person name="Kim M.-K."/>
            <person name="Lim S.-Y."/>
        </authorList>
    </citation>
    <scope>NUCLEOTIDE SEQUENCE [LARGE SCALE GENOMIC DNA]</scope>
    <source>
        <strain evidence="1 2">DY53</strain>
    </source>
</reference>
<accession>W8F789</accession>
<evidence type="ECO:0000313" key="2">
    <source>
        <dbReference type="Proteomes" id="UP000019423"/>
    </source>
</evidence>
<evidence type="ECO:0000313" key="1">
    <source>
        <dbReference type="EMBL" id="AHJ97590.1"/>
    </source>
</evidence>
<keyword evidence="2" id="KW-1185">Reference proteome</keyword>
<organism evidence="1 2">
    <name type="scientific">Hymenobacter swuensis DY53</name>
    <dbReference type="NCBI Taxonomy" id="1227739"/>
    <lineage>
        <taxon>Bacteria</taxon>
        <taxon>Pseudomonadati</taxon>
        <taxon>Bacteroidota</taxon>
        <taxon>Cytophagia</taxon>
        <taxon>Cytophagales</taxon>
        <taxon>Hymenobacteraceae</taxon>
        <taxon>Hymenobacter</taxon>
    </lineage>
</organism>
<dbReference type="Proteomes" id="UP000019423">
    <property type="component" value="Chromosome"/>
</dbReference>